<dbReference type="InterPro" id="IPR008949">
    <property type="entry name" value="Isoprenoid_synthase_dom_sf"/>
</dbReference>
<protein>
    <recommendedName>
        <fullName evidence="4">Terpene synthase</fullName>
    </recommendedName>
</protein>
<keyword evidence="1" id="KW-0456">Lyase</keyword>
<dbReference type="RefSeq" id="WP_258789430.1">
    <property type="nucleotide sequence ID" value="NZ_JANUGQ010000019.1"/>
</dbReference>
<dbReference type="EMBL" id="JANUGQ010000019">
    <property type="protein sequence ID" value="MCS0638075.1"/>
    <property type="molecule type" value="Genomic_DNA"/>
</dbReference>
<evidence type="ECO:0000313" key="2">
    <source>
        <dbReference type="EMBL" id="MCS0638075.1"/>
    </source>
</evidence>
<dbReference type="Proteomes" id="UP001431313">
    <property type="component" value="Unassembled WGS sequence"/>
</dbReference>
<dbReference type="Pfam" id="PF19086">
    <property type="entry name" value="Terpene_syn_C_2"/>
    <property type="match status" value="1"/>
</dbReference>
<accession>A0ABT2CKY6</accession>
<evidence type="ECO:0000313" key="3">
    <source>
        <dbReference type="Proteomes" id="UP001431313"/>
    </source>
</evidence>
<dbReference type="SUPFAM" id="SSF48576">
    <property type="entry name" value="Terpenoid synthases"/>
    <property type="match status" value="1"/>
</dbReference>
<comment type="caution">
    <text evidence="2">The sequence shown here is derived from an EMBL/GenBank/DDBJ whole genome shotgun (WGS) entry which is preliminary data.</text>
</comment>
<dbReference type="Gene3D" id="1.10.600.10">
    <property type="entry name" value="Farnesyl Diphosphate Synthase"/>
    <property type="match status" value="1"/>
</dbReference>
<gene>
    <name evidence="2" type="ORF">NX801_20935</name>
</gene>
<sequence>MQPTHDDEPPAAIPGAVREAIATLRHDPVRPHPRIDRVQRAAERWAAGFGLSERPGDFARTRSGWCAAYTYPYADPVLLEIAAELIGWLFLYDDRYGEGLDARVMMDTSDRFLGVVRTGTVPAPAGPFELALADLRHRIRDLTDDAFLERFAHSMSKYHNGWLFELPFRLAGRPPDRTAYRRLRPWSIGQHTVFDLIEISAGPPPAAARERLEPLRDLTGFVCAQVNDLHSYAKETRGGDPINIVTVLAAERGRGLADAARAAVREYHHHLGLLEQGCAALCAEPDATREEVLLTRGLRAWAHGNTAWSGTCARYHAAPPP</sequence>
<reference evidence="2" key="1">
    <citation type="submission" date="2022-08" db="EMBL/GenBank/DDBJ databases">
        <authorList>
            <person name="Somphong A."/>
            <person name="Phongsopitanun W."/>
        </authorList>
    </citation>
    <scope>NUCLEOTIDE SEQUENCE</scope>
    <source>
        <strain evidence="2">LP05-1</strain>
    </source>
</reference>
<name>A0ABT2CKY6_9ACTN</name>
<organism evidence="2 3">
    <name type="scientific">Streptomyces pyxinae</name>
    <dbReference type="NCBI Taxonomy" id="2970734"/>
    <lineage>
        <taxon>Bacteria</taxon>
        <taxon>Bacillati</taxon>
        <taxon>Actinomycetota</taxon>
        <taxon>Actinomycetes</taxon>
        <taxon>Kitasatosporales</taxon>
        <taxon>Streptomycetaceae</taxon>
        <taxon>Streptomyces</taxon>
    </lineage>
</organism>
<evidence type="ECO:0008006" key="4">
    <source>
        <dbReference type="Google" id="ProtNLM"/>
    </source>
</evidence>
<dbReference type="InterPro" id="IPR034686">
    <property type="entry name" value="Terpene_cyclase-like_2"/>
</dbReference>
<keyword evidence="3" id="KW-1185">Reference proteome</keyword>
<dbReference type="SFLD" id="SFLDS00005">
    <property type="entry name" value="Isoprenoid_Synthase_Type_I"/>
    <property type="match status" value="1"/>
</dbReference>
<dbReference type="SFLD" id="SFLDG01020">
    <property type="entry name" value="Terpene_Cyclase_Like_2"/>
    <property type="match status" value="1"/>
</dbReference>
<evidence type="ECO:0000256" key="1">
    <source>
        <dbReference type="ARBA" id="ARBA00023239"/>
    </source>
</evidence>
<proteinExistence type="predicted"/>